<dbReference type="InterPro" id="IPR009737">
    <property type="entry name" value="Aim32/Apd1-like"/>
</dbReference>
<evidence type="ECO:0000313" key="2">
    <source>
        <dbReference type="EMBL" id="MBB5802502.1"/>
    </source>
</evidence>
<dbReference type="InterPro" id="IPR010350">
    <property type="entry name" value="Aim32/Apd1-like_bac"/>
</dbReference>
<name>A0A7W9HHM1_9PSEU</name>
<sequence>MTEPRCAAISADIGEPEAGTATTATGWVCLEQPGPWGRDALTQSRLDPVLGAELARRAAATGVRVLLIRRPGRHADTHHDAPRRVFLAATTPGRPWLEQTDVADPEALLDLDFAALGAGRSTGFGVPVTAPLLFVCTNSRRDVCCALRGRPLVEELASARPGAVWECTHTGGHRFAPTGVLLPTGYLYGRLDTAFAARLLDQAAVGHVVTERCRGRSTHTPHGQAAELAVRDHIGEHRDVLTVHHDTDASGHGGSDRHTTVHHTDGRSWRVTVDTRDLPAARPASCGATPTRDTALVVTAVEDLVPVA</sequence>
<evidence type="ECO:0000313" key="3">
    <source>
        <dbReference type="Proteomes" id="UP000552097"/>
    </source>
</evidence>
<accession>A0A7W9HHM1</accession>
<evidence type="ECO:0008006" key="4">
    <source>
        <dbReference type="Google" id="ProtNLM"/>
    </source>
</evidence>
<feature type="region of interest" description="Disordered" evidence="1">
    <location>
        <begin position="246"/>
        <end position="265"/>
    </location>
</feature>
<dbReference type="Proteomes" id="UP000552097">
    <property type="component" value="Unassembled WGS sequence"/>
</dbReference>
<dbReference type="Gene3D" id="3.40.30.10">
    <property type="entry name" value="Glutaredoxin"/>
    <property type="match status" value="1"/>
</dbReference>
<gene>
    <name evidence="2" type="ORF">F4560_002270</name>
</gene>
<comment type="caution">
    <text evidence="2">The sequence shown here is derived from an EMBL/GenBank/DDBJ whole genome shotgun (WGS) entry which is preliminary data.</text>
</comment>
<dbReference type="CDD" id="cd03062">
    <property type="entry name" value="TRX_Fd_Sucrase"/>
    <property type="match status" value="1"/>
</dbReference>
<reference evidence="2 3" key="1">
    <citation type="submission" date="2020-08" db="EMBL/GenBank/DDBJ databases">
        <title>Sequencing the genomes of 1000 actinobacteria strains.</title>
        <authorList>
            <person name="Klenk H.-P."/>
        </authorList>
    </citation>
    <scope>NUCLEOTIDE SEQUENCE [LARGE SCALE GENOMIC DNA]</scope>
    <source>
        <strain evidence="2 3">DSM 45486</strain>
    </source>
</reference>
<evidence type="ECO:0000256" key="1">
    <source>
        <dbReference type="SAM" id="MobiDB-lite"/>
    </source>
</evidence>
<dbReference type="RefSeq" id="WP_184919239.1">
    <property type="nucleotide sequence ID" value="NZ_JACHMO010000001.1"/>
</dbReference>
<dbReference type="InterPro" id="IPR036249">
    <property type="entry name" value="Thioredoxin-like_sf"/>
</dbReference>
<organism evidence="2 3">
    <name type="scientific">Saccharothrix ecbatanensis</name>
    <dbReference type="NCBI Taxonomy" id="1105145"/>
    <lineage>
        <taxon>Bacteria</taxon>
        <taxon>Bacillati</taxon>
        <taxon>Actinomycetota</taxon>
        <taxon>Actinomycetes</taxon>
        <taxon>Pseudonocardiales</taxon>
        <taxon>Pseudonocardiaceae</taxon>
        <taxon>Saccharothrix</taxon>
    </lineage>
</organism>
<protein>
    <recommendedName>
        <fullName evidence="4">Sucrase/ferredoxin-like protein</fullName>
    </recommendedName>
</protein>
<dbReference type="Pfam" id="PF06999">
    <property type="entry name" value="Suc_Fer-like"/>
    <property type="match status" value="1"/>
</dbReference>
<proteinExistence type="predicted"/>
<keyword evidence="3" id="KW-1185">Reference proteome</keyword>
<dbReference type="EMBL" id="JACHMO010000001">
    <property type="protein sequence ID" value="MBB5802502.1"/>
    <property type="molecule type" value="Genomic_DNA"/>
</dbReference>
<dbReference type="AlphaFoldDB" id="A0A7W9HHM1"/>
<dbReference type="PIRSF" id="PIRSF035042">
    <property type="entry name" value="UCP035042_thirdx"/>
    <property type="match status" value="1"/>
</dbReference>
<dbReference type="SUPFAM" id="SSF52833">
    <property type="entry name" value="Thioredoxin-like"/>
    <property type="match status" value="1"/>
</dbReference>